<comment type="subcellular location">
    <subcellularLocation>
        <location evidence="1 6">Membrane</location>
        <topology evidence="1 6">Multi-pass membrane protein</topology>
    </subcellularLocation>
</comment>
<accession>A0A8J1TXJ7</accession>
<name>A0A8J1TXJ7_OWEFU</name>
<dbReference type="PANTHER" id="PTHR19282:SF551">
    <property type="entry name" value="RE08073P-RELATED"/>
    <property type="match status" value="1"/>
</dbReference>
<dbReference type="PIRSF" id="PIRSF002419">
    <property type="entry name" value="Tetraspanin"/>
    <property type="match status" value="1"/>
</dbReference>
<evidence type="ECO:0000256" key="1">
    <source>
        <dbReference type="ARBA" id="ARBA00004141"/>
    </source>
</evidence>
<keyword evidence="3 6" id="KW-0812">Transmembrane</keyword>
<dbReference type="Proteomes" id="UP000749559">
    <property type="component" value="Unassembled WGS sequence"/>
</dbReference>
<organism evidence="7 8">
    <name type="scientific">Owenia fusiformis</name>
    <name type="common">Polychaete worm</name>
    <dbReference type="NCBI Taxonomy" id="6347"/>
    <lineage>
        <taxon>Eukaryota</taxon>
        <taxon>Metazoa</taxon>
        <taxon>Spiralia</taxon>
        <taxon>Lophotrochozoa</taxon>
        <taxon>Annelida</taxon>
        <taxon>Polychaeta</taxon>
        <taxon>Sedentaria</taxon>
        <taxon>Canalipalpata</taxon>
        <taxon>Sabellida</taxon>
        <taxon>Oweniida</taxon>
        <taxon>Oweniidae</taxon>
        <taxon>Owenia</taxon>
    </lineage>
</organism>
<keyword evidence="5 6" id="KW-0472">Membrane</keyword>
<evidence type="ECO:0000256" key="3">
    <source>
        <dbReference type="ARBA" id="ARBA00022692"/>
    </source>
</evidence>
<proteinExistence type="inferred from homology"/>
<evidence type="ECO:0000256" key="4">
    <source>
        <dbReference type="ARBA" id="ARBA00022989"/>
    </source>
</evidence>
<dbReference type="SUPFAM" id="SSF48652">
    <property type="entry name" value="Tetraspanin"/>
    <property type="match status" value="1"/>
</dbReference>
<dbReference type="AlphaFoldDB" id="A0A8J1TXJ7"/>
<keyword evidence="4 6" id="KW-1133">Transmembrane helix</keyword>
<keyword evidence="8" id="KW-1185">Reference proteome</keyword>
<feature type="transmembrane region" description="Helical" evidence="6">
    <location>
        <begin position="12"/>
        <end position="35"/>
    </location>
</feature>
<dbReference type="OrthoDB" id="10033535at2759"/>
<dbReference type="Gene3D" id="1.10.1450.10">
    <property type="entry name" value="Tetraspanin"/>
    <property type="match status" value="1"/>
</dbReference>
<dbReference type="PROSITE" id="PS00421">
    <property type="entry name" value="TM4_1"/>
    <property type="match status" value="1"/>
</dbReference>
<reference evidence="7" key="1">
    <citation type="submission" date="2022-03" db="EMBL/GenBank/DDBJ databases">
        <authorList>
            <person name="Martin C."/>
        </authorList>
    </citation>
    <scope>NUCLEOTIDE SEQUENCE</scope>
</reference>
<sequence length="264" mass="28853">MGLSCGAQCCKFILFAFNFIFWLAGAALLGLGIWLRVDRNVLSILEIAKIDSNDPLITIVSYVLIGIGAFVFLVGFLGCCGACQESPCMLWLYCFFLIIVMLAQIAAGILAGIYRNRLGDELRKGMANAHNKNYGQPGQDGFTRSWNAVQVSLRCCGVNGPADYSNSTWAKTSGGNNTIPDTCCKLSNTDSENPMPKDKGQCLLDYGNNVSKSEFLRVNGCYDEFFNWMQKHSVILIAVASAIAAIQIFGIVASCCLLREFKKN</sequence>
<dbReference type="InterPro" id="IPR008952">
    <property type="entry name" value="Tetraspanin_EC2_sf"/>
</dbReference>
<feature type="transmembrane region" description="Helical" evidence="6">
    <location>
        <begin position="234"/>
        <end position="258"/>
    </location>
</feature>
<feature type="transmembrane region" description="Helical" evidence="6">
    <location>
        <begin position="90"/>
        <end position="114"/>
    </location>
</feature>
<dbReference type="Pfam" id="PF00335">
    <property type="entry name" value="Tetraspanin"/>
    <property type="match status" value="1"/>
</dbReference>
<dbReference type="InterPro" id="IPR000301">
    <property type="entry name" value="Tetraspanin_animals"/>
</dbReference>
<evidence type="ECO:0000256" key="2">
    <source>
        <dbReference type="ARBA" id="ARBA00006840"/>
    </source>
</evidence>
<gene>
    <name evidence="7" type="ORF">OFUS_LOCUS13045</name>
</gene>
<comment type="caution">
    <text evidence="7">The sequence shown here is derived from an EMBL/GenBank/DDBJ whole genome shotgun (WGS) entry which is preliminary data.</text>
</comment>
<dbReference type="InterPro" id="IPR018499">
    <property type="entry name" value="Tetraspanin/Peripherin"/>
</dbReference>
<dbReference type="GO" id="GO:0005886">
    <property type="term" value="C:plasma membrane"/>
    <property type="evidence" value="ECO:0007669"/>
    <property type="project" value="TreeGrafter"/>
</dbReference>
<dbReference type="PANTHER" id="PTHR19282">
    <property type="entry name" value="TETRASPANIN"/>
    <property type="match status" value="1"/>
</dbReference>
<comment type="similarity">
    <text evidence="2 6">Belongs to the tetraspanin (TM4SF) family.</text>
</comment>
<dbReference type="EMBL" id="CAIIXF020000006">
    <property type="protein sequence ID" value="CAH1787314.1"/>
    <property type="molecule type" value="Genomic_DNA"/>
</dbReference>
<evidence type="ECO:0000313" key="7">
    <source>
        <dbReference type="EMBL" id="CAH1787314.1"/>
    </source>
</evidence>
<dbReference type="InterPro" id="IPR018503">
    <property type="entry name" value="Tetraspanin_CS"/>
</dbReference>
<feature type="transmembrane region" description="Helical" evidence="6">
    <location>
        <begin position="55"/>
        <end position="78"/>
    </location>
</feature>
<evidence type="ECO:0000256" key="6">
    <source>
        <dbReference type="RuleBase" id="RU361218"/>
    </source>
</evidence>
<dbReference type="PRINTS" id="PR00259">
    <property type="entry name" value="TMFOUR"/>
</dbReference>
<evidence type="ECO:0000256" key="5">
    <source>
        <dbReference type="ARBA" id="ARBA00023136"/>
    </source>
</evidence>
<protein>
    <recommendedName>
        <fullName evidence="6">Tetraspanin</fullName>
    </recommendedName>
</protein>
<evidence type="ECO:0000313" key="8">
    <source>
        <dbReference type="Proteomes" id="UP000749559"/>
    </source>
</evidence>